<dbReference type="AlphaFoldDB" id="A0A150PE22"/>
<dbReference type="GO" id="GO:0016042">
    <property type="term" value="P:lipid catabolic process"/>
    <property type="evidence" value="ECO:0007669"/>
    <property type="project" value="UniProtKB-KW"/>
</dbReference>
<name>A0A150PE22_SORCE</name>
<evidence type="ECO:0000256" key="2">
    <source>
        <dbReference type="ARBA" id="ARBA00022963"/>
    </source>
</evidence>
<evidence type="ECO:0000256" key="4">
    <source>
        <dbReference type="PROSITE-ProRule" id="PRU01161"/>
    </source>
</evidence>
<organism evidence="6 7">
    <name type="scientific">Sorangium cellulosum</name>
    <name type="common">Polyangium cellulosum</name>
    <dbReference type="NCBI Taxonomy" id="56"/>
    <lineage>
        <taxon>Bacteria</taxon>
        <taxon>Pseudomonadati</taxon>
        <taxon>Myxococcota</taxon>
        <taxon>Polyangia</taxon>
        <taxon>Polyangiales</taxon>
        <taxon>Polyangiaceae</taxon>
        <taxon>Sorangium</taxon>
    </lineage>
</organism>
<dbReference type="InterPro" id="IPR050301">
    <property type="entry name" value="NTE"/>
</dbReference>
<keyword evidence="2" id="KW-0442">Lipid degradation</keyword>
<dbReference type="GO" id="GO:0016787">
    <property type="term" value="F:hydrolase activity"/>
    <property type="evidence" value="ECO:0007669"/>
    <property type="project" value="UniProtKB-KW"/>
</dbReference>
<evidence type="ECO:0000313" key="6">
    <source>
        <dbReference type="EMBL" id="KYF53934.1"/>
    </source>
</evidence>
<dbReference type="Proteomes" id="UP000075420">
    <property type="component" value="Unassembled WGS sequence"/>
</dbReference>
<evidence type="ECO:0000256" key="3">
    <source>
        <dbReference type="ARBA" id="ARBA00023098"/>
    </source>
</evidence>
<feature type="domain" description="PNPLA" evidence="5">
    <location>
        <begin position="8"/>
        <end position="190"/>
    </location>
</feature>
<protein>
    <submittedName>
        <fullName evidence="6">Patatin-related protein</fullName>
    </submittedName>
</protein>
<keyword evidence="1" id="KW-0378">Hydrolase</keyword>
<comment type="caution">
    <text evidence="4">Lacks conserved residue(s) required for the propagation of feature annotation.</text>
</comment>
<dbReference type="InterPro" id="IPR016035">
    <property type="entry name" value="Acyl_Trfase/lysoPLipase"/>
</dbReference>
<dbReference type="Gene3D" id="3.40.1090.10">
    <property type="entry name" value="Cytosolic phospholipase A2 catalytic domain"/>
    <property type="match status" value="2"/>
</dbReference>
<dbReference type="Pfam" id="PF01734">
    <property type="entry name" value="Patatin"/>
    <property type="match status" value="1"/>
</dbReference>
<dbReference type="PROSITE" id="PS51635">
    <property type="entry name" value="PNPLA"/>
    <property type="match status" value="1"/>
</dbReference>
<dbReference type="PANTHER" id="PTHR14226">
    <property type="entry name" value="NEUROPATHY TARGET ESTERASE/SWISS CHEESE D.MELANOGASTER"/>
    <property type="match status" value="1"/>
</dbReference>
<accession>A0A150PE22</accession>
<dbReference type="InterPro" id="IPR002641">
    <property type="entry name" value="PNPLA_dom"/>
</dbReference>
<dbReference type="PANTHER" id="PTHR14226:SF57">
    <property type="entry name" value="BLR7027 PROTEIN"/>
    <property type="match status" value="1"/>
</dbReference>
<evidence type="ECO:0000256" key="1">
    <source>
        <dbReference type="ARBA" id="ARBA00022801"/>
    </source>
</evidence>
<keyword evidence="3" id="KW-0443">Lipid metabolism</keyword>
<dbReference type="SUPFAM" id="SSF52151">
    <property type="entry name" value="FabD/lysophospholipase-like"/>
    <property type="match status" value="1"/>
</dbReference>
<proteinExistence type="predicted"/>
<gene>
    <name evidence="6" type="ORF">BE08_42435</name>
</gene>
<reference evidence="6 7" key="1">
    <citation type="submission" date="2014-02" db="EMBL/GenBank/DDBJ databases">
        <title>The small core and large imbalanced accessory genome model reveals a collaborative survival strategy of Sorangium cellulosum strains in nature.</title>
        <authorList>
            <person name="Han K."/>
            <person name="Peng R."/>
            <person name="Blom J."/>
            <person name="Li Y.-Z."/>
        </authorList>
    </citation>
    <scope>NUCLEOTIDE SEQUENCE [LARGE SCALE GENOMIC DNA]</scope>
    <source>
        <strain evidence="6 7">So0157-25</strain>
    </source>
</reference>
<evidence type="ECO:0000259" key="5">
    <source>
        <dbReference type="PROSITE" id="PS51635"/>
    </source>
</evidence>
<evidence type="ECO:0000313" key="7">
    <source>
        <dbReference type="Proteomes" id="UP000075420"/>
    </source>
</evidence>
<sequence length="304" mass="33048">MSRLKIAFVGSGGAARGLAHLGVLKACEELGIHPEIYVGAGAGALVSATYGQDIPLDVLLDAYRLPWRRRHRGPRLHVSSFFGAPALRDLLDPGYLCSGVFSIDRLERYVRRTLPINDFRQLPHAVYVTAVDVDSAKRVVFGPGYDEATPISQAVAASCCVPGLFRPYRINGRYHLSGEVIRTLSADVAVNAGANIVIISNIYRPEERDGSQRSIGRSGAPSVVRQSLSILLAEKERRGVELLSKLYPNVTFLDVAPAVGRYSYMNRFAAKPLVLRGYRTALRVLAAAKEKGVFDAPSSKSALN</sequence>
<dbReference type="EMBL" id="JELY01001995">
    <property type="protein sequence ID" value="KYF53934.1"/>
    <property type="molecule type" value="Genomic_DNA"/>
</dbReference>
<comment type="caution">
    <text evidence="6">The sequence shown here is derived from an EMBL/GenBank/DDBJ whole genome shotgun (WGS) entry which is preliminary data.</text>
</comment>